<organism evidence="2 3">
    <name type="scientific">Cadophora malorum</name>
    <dbReference type="NCBI Taxonomy" id="108018"/>
    <lineage>
        <taxon>Eukaryota</taxon>
        <taxon>Fungi</taxon>
        <taxon>Dikarya</taxon>
        <taxon>Ascomycota</taxon>
        <taxon>Pezizomycotina</taxon>
        <taxon>Leotiomycetes</taxon>
        <taxon>Helotiales</taxon>
        <taxon>Ploettnerulaceae</taxon>
        <taxon>Cadophora</taxon>
    </lineage>
</organism>
<dbReference type="OrthoDB" id="3561653at2759"/>
<feature type="region of interest" description="Disordered" evidence="1">
    <location>
        <begin position="680"/>
        <end position="756"/>
    </location>
</feature>
<gene>
    <name evidence="2" type="ORF">IFR04_005169</name>
</gene>
<reference evidence="2" key="1">
    <citation type="submission" date="2021-02" db="EMBL/GenBank/DDBJ databases">
        <title>Genome sequence Cadophora malorum strain M34.</title>
        <authorList>
            <person name="Stefanovic E."/>
            <person name="Vu D."/>
            <person name="Scully C."/>
            <person name="Dijksterhuis J."/>
            <person name="Roader J."/>
            <person name="Houbraken J."/>
        </authorList>
    </citation>
    <scope>NUCLEOTIDE SEQUENCE</scope>
    <source>
        <strain evidence="2">M34</strain>
    </source>
</reference>
<feature type="compositionally biased region" description="Acidic residues" evidence="1">
    <location>
        <begin position="830"/>
        <end position="839"/>
    </location>
</feature>
<feature type="region of interest" description="Disordered" evidence="1">
    <location>
        <begin position="911"/>
        <end position="934"/>
    </location>
</feature>
<feature type="region of interest" description="Disordered" evidence="1">
    <location>
        <begin position="615"/>
        <end position="642"/>
    </location>
</feature>
<dbReference type="AlphaFoldDB" id="A0A8H7THF6"/>
<dbReference type="EMBL" id="JAFJYH010000061">
    <property type="protein sequence ID" value="KAG4421669.1"/>
    <property type="molecule type" value="Genomic_DNA"/>
</dbReference>
<feature type="compositionally biased region" description="Basic residues" evidence="1">
    <location>
        <begin position="467"/>
        <end position="484"/>
    </location>
</feature>
<feature type="compositionally biased region" description="Polar residues" evidence="1">
    <location>
        <begin position="707"/>
        <end position="719"/>
    </location>
</feature>
<keyword evidence="3" id="KW-1185">Reference proteome</keyword>
<feature type="region of interest" description="Disordered" evidence="1">
    <location>
        <begin position="1143"/>
        <end position="1206"/>
    </location>
</feature>
<protein>
    <submittedName>
        <fullName evidence="2">Uncharacterized protein</fullName>
    </submittedName>
</protein>
<feature type="region of interest" description="Disordered" evidence="1">
    <location>
        <begin position="961"/>
        <end position="1020"/>
    </location>
</feature>
<feature type="compositionally biased region" description="Basic and acidic residues" evidence="1">
    <location>
        <begin position="429"/>
        <end position="446"/>
    </location>
</feature>
<feature type="compositionally biased region" description="Basic and acidic residues" evidence="1">
    <location>
        <begin position="485"/>
        <end position="501"/>
    </location>
</feature>
<dbReference type="Proteomes" id="UP000664132">
    <property type="component" value="Unassembled WGS sequence"/>
</dbReference>
<evidence type="ECO:0000313" key="2">
    <source>
        <dbReference type="EMBL" id="KAG4421669.1"/>
    </source>
</evidence>
<feature type="region of interest" description="Disordered" evidence="1">
    <location>
        <begin position="1"/>
        <end position="22"/>
    </location>
</feature>
<name>A0A8H7THF6_9HELO</name>
<feature type="compositionally biased region" description="Basic and acidic residues" evidence="1">
    <location>
        <begin position="615"/>
        <end position="625"/>
    </location>
</feature>
<feature type="compositionally biased region" description="Polar residues" evidence="1">
    <location>
        <begin position="411"/>
        <end position="420"/>
    </location>
</feature>
<feature type="compositionally biased region" description="Polar residues" evidence="1">
    <location>
        <begin position="680"/>
        <end position="692"/>
    </location>
</feature>
<accession>A0A8H7THF6</accession>
<comment type="caution">
    <text evidence="2">The sequence shown here is derived from an EMBL/GenBank/DDBJ whole genome shotgun (WGS) entry which is preliminary data.</text>
</comment>
<feature type="compositionally biased region" description="Basic and acidic residues" evidence="1">
    <location>
        <begin position="332"/>
        <end position="353"/>
    </location>
</feature>
<feature type="compositionally biased region" description="Acidic residues" evidence="1">
    <location>
        <begin position="313"/>
        <end position="331"/>
    </location>
</feature>
<sequence>MATEVSPHQQRTSPRTNRKERLLPALQQDLSGYTPQRHFRKLQGRVFQPRGVKCSRLQSWRHEVAEESASTTPDTDAADNVEAAADASALDLFSGAEVHGDSDRRETKAVLPVRHAAVETNTATPNVDGNTVQAAEETPRQPTKFIYRNGRRSVPRAALNVPRTRNVAGSAASWRTLPSLTEAPPPPAPVFPKSKPKTSSVKTYKTKVRSTLSEQSQHSNLDDHGDEQGGDALLGAQSKRAKTGYDLEPSTSSFQYPEDSSRLVVSQESRSFEDYLRDGRQASQGGHHVEASEVEVVQSAEQPYRKLETKPDEELEEEEEEELEDDQDEVRDDDHDKEHAEQDKDHAFEDGDVQRQTPEEEPLSELEIELLNIGDGYDRSYPPSASSSAKRRRSEDESSEGGQGCEGDSDTPTGTDQQHQPVKKRRTDRRVPSAEARKVALRELNAKRVSKGTRQTTSTNPRDVEKSKKKSRKCTKQKSPKQPRRLADHGELLTGPDKLDESEIELVPTPPLELSQDPISQVSEGESVERDREVPLARIKIPKGFGKVDIALFRMPDRPRSRSTFAQITAYSDGFSGKEREPTGRLMPLRQPSRRKESCQNFTIRYGQLALVSERPSEEALEEPRRQKKSKKPKTINPKPVVQQYKEEQETLVRVTTVDQYMASTEAVVQPQTPVLADQSLLSSTPAGNTSPTKRKSQTLRLDHRLSQQLQPRTISQRTAVRDERQQGIEQPPSTVPTLAKSRTERQMRNEEIASQEISLVTMKRLSQNCRNEEERGFNCQDMVGDGDNGEDGSVEYETNKTPSEDEEEDERGDSESHDPAPDTGAENLLQEDDGDETEGNLKDPASEPSSPNLSEDDETDVIQVPSGTQLQLCGTAMAQAQQREIDSLVAELKEQTKSEKARIREKLHALLSSQGMRTRSPVKIQKQELHSSQQLPTLARIASEALLIEPRSSQRSLHSINDFDSSWRPRIPDTSGSDMQVDEEIVNSPTPPRELEGAASSRRESLRRRSSIRSQPLHVVDQLPESASFEMPPAVTHDSQGGSIILGDTQNFRRSYPADIPETQVDEEEEIETQVVKVPNGSYFSQASQRLSQPLRPSIVNRTISTPIRARSRVHFNLHQNDDSNGLMAGGISMSAAFRHTVSPVKSSPNRQSSQVQTPSQPRTLKELTRSASQGLGTLHGSARKRTVSLPFKPPFKQPSQASQG</sequence>
<feature type="region of interest" description="Disordered" evidence="1">
    <location>
        <begin position="777"/>
        <end position="864"/>
    </location>
</feature>
<feature type="compositionally biased region" description="Basic and acidic residues" evidence="1">
    <location>
        <begin position="742"/>
        <end position="752"/>
    </location>
</feature>
<evidence type="ECO:0000256" key="1">
    <source>
        <dbReference type="SAM" id="MobiDB-lite"/>
    </source>
</evidence>
<feature type="compositionally biased region" description="Low complexity" evidence="1">
    <location>
        <begin position="379"/>
        <end position="388"/>
    </location>
</feature>
<evidence type="ECO:0000313" key="3">
    <source>
        <dbReference type="Proteomes" id="UP000664132"/>
    </source>
</evidence>
<feature type="compositionally biased region" description="Basic and acidic residues" evidence="1">
    <location>
        <begin position="994"/>
        <end position="1005"/>
    </location>
</feature>
<feature type="compositionally biased region" description="Acidic residues" evidence="1">
    <location>
        <begin position="359"/>
        <end position="368"/>
    </location>
</feature>
<feature type="compositionally biased region" description="Low complexity" evidence="1">
    <location>
        <begin position="191"/>
        <end position="203"/>
    </location>
</feature>
<feature type="compositionally biased region" description="Polar residues" evidence="1">
    <location>
        <begin position="728"/>
        <end position="737"/>
    </location>
</feature>
<proteinExistence type="predicted"/>
<feature type="region of interest" description="Disordered" evidence="1">
    <location>
        <begin position="156"/>
        <end position="533"/>
    </location>
</feature>
<feature type="compositionally biased region" description="Polar residues" evidence="1">
    <location>
        <begin position="209"/>
        <end position="219"/>
    </location>
</feature>
<feature type="compositionally biased region" description="Basic and acidic residues" evidence="1">
    <location>
        <begin position="303"/>
        <end position="312"/>
    </location>
</feature>
<feature type="compositionally biased region" description="Polar residues" evidence="1">
    <location>
        <begin position="1145"/>
        <end position="1164"/>
    </location>
</feature>
<feature type="compositionally biased region" description="Polar residues" evidence="1">
    <location>
        <begin position="119"/>
        <end position="133"/>
    </location>
</feature>
<feature type="region of interest" description="Disordered" evidence="1">
    <location>
        <begin position="119"/>
        <end position="144"/>
    </location>
</feature>
<feature type="compositionally biased region" description="Polar residues" evidence="1">
    <location>
        <begin position="1"/>
        <end position="15"/>
    </location>
</feature>
<feature type="compositionally biased region" description="Basic and acidic residues" evidence="1">
    <location>
        <begin position="270"/>
        <end position="280"/>
    </location>
</feature>
<feature type="compositionally biased region" description="Polar residues" evidence="1">
    <location>
        <begin position="452"/>
        <end position="461"/>
    </location>
</feature>